<accession>A0A2U9IW20</accession>
<sequence length="168" mass="18264">MRVNNIDQDSVKDLRKKVEENGSIPMERVIEGEFRLEGSPMFVAEMRTETTKVVVTADEPKVLGGQGVHGTPLSYVLFGILACFASTLAIVASDKGISLGKLRVTGRIQYDLAPVVTESDSKIISKVIIDVGSDKNLESVLPIAVKRCPALYLTINPIPVEVRQVQQG</sequence>
<name>A0A2U9IW20_9CREN</name>
<keyword evidence="1" id="KW-0472">Membrane</keyword>
<dbReference type="SUPFAM" id="SSF82784">
    <property type="entry name" value="OsmC-like"/>
    <property type="match status" value="1"/>
</dbReference>
<keyword evidence="1" id="KW-0812">Transmembrane</keyword>
<dbReference type="InterPro" id="IPR036102">
    <property type="entry name" value="OsmC/Ohrsf"/>
</dbReference>
<evidence type="ECO:0000313" key="2">
    <source>
        <dbReference type="EMBL" id="AWS00281.1"/>
    </source>
</evidence>
<dbReference type="KEGG" id="mhk:DFR87_12005"/>
<dbReference type="PANTHER" id="PTHR35368">
    <property type="entry name" value="HYDROPEROXIDE REDUCTASE"/>
    <property type="match status" value="1"/>
</dbReference>
<evidence type="ECO:0000256" key="1">
    <source>
        <dbReference type="SAM" id="Phobius"/>
    </source>
</evidence>
<evidence type="ECO:0000313" key="3">
    <source>
        <dbReference type="Proteomes" id="UP000247586"/>
    </source>
</evidence>
<dbReference type="Proteomes" id="UP000247586">
    <property type="component" value="Chromosome"/>
</dbReference>
<organism evidence="2 3">
    <name type="scientific">Metallosphaera hakonensis JCM 8857 = DSM 7519</name>
    <dbReference type="NCBI Taxonomy" id="1293036"/>
    <lineage>
        <taxon>Archaea</taxon>
        <taxon>Thermoproteota</taxon>
        <taxon>Thermoprotei</taxon>
        <taxon>Sulfolobales</taxon>
        <taxon>Sulfolobaceae</taxon>
        <taxon>Metallosphaera</taxon>
    </lineage>
</organism>
<proteinExistence type="predicted"/>
<protein>
    <submittedName>
        <fullName evidence="2">Osmotically inducible protein OsmC</fullName>
    </submittedName>
</protein>
<dbReference type="InterPro" id="IPR052924">
    <property type="entry name" value="OsmC/Ohr_hydroprdx_reductase"/>
</dbReference>
<reference evidence="2" key="1">
    <citation type="submission" date="2018-05" db="EMBL/GenBank/DDBJ databases">
        <title>Complete Genome Sequences of Extremely Thermoacidophilic, Metal-Mobilizing Type-Strain Members of the Archaeal Family Sulfolobaceae: Acidianus brierleyi DSM-1651T, Acidianus sulfidivorans DSM-18786T, Metallosphaera hakonensis DSM-7519T, and Metallosphaera prunae DSM-10039T.</title>
        <authorList>
            <person name="Counts J.A."/>
            <person name="Kelly R.M."/>
        </authorList>
    </citation>
    <scope>NUCLEOTIDE SEQUENCE [LARGE SCALE GENOMIC DNA]</scope>
    <source>
        <strain evidence="2">HO1-1</strain>
    </source>
</reference>
<dbReference type="AlphaFoldDB" id="A0A2U9IW20"/>
<dbReference type="PANTHER" id="PTHR35368:SF1">
    <property type="entry name" value="HYDROPEROXIDE REDUCTASE"/>
    <property type="match status" value="1"/>
</dbReference>
<dbReference type="EMBL" id="CP029287">
    <property type="protein sequence ID" value="AWS00281.1"/>
    <property type="molecule type" value="Genomic_DNA"/>
</dbReference>
<dbReference type="InterPro" id="IPR015946">
    <property type="entry name" value="KH_dom-like_a/b"/>
</dbReference>
<feature type="transmembrane region" description="Helical" evidence="1">
    <location>
        <begin position="73"/>
        <end position="93"/>
    </location>
</feature>
<dbReference type="STRING" id="1293036.GCA_001315825_02135"/>
<dbReference type="Gene3D" id="3.30.300.20">
    <property type="match status" value="1"/>
</dbReference>
<dbReference type="OrthoDB" id="33846at2157"/>
<keyword evidence="3" id="KW-1185">Reference proteome</keyword>
<keyword evidence="1" id="KW-1133">Transmembrane helix</keyword>
<dbReference type="InterPro" id="IPR003718">
    <property type="entry name" value="OsmC/Ohr_fam"/>
</dbReference>
<gene>
    <name evidence="2" type="ORF">DFR87_12005</name>
</gene>
<dbReference type="Pfam" id="PF02566">
    <property type="entry name" value="OsmC"/>
    <property type="match status" value="1"/>
</dbReference>